<dbReference type="EMBL" id="JADBGQ010000009">
    <property type="protein sequence ID" value="KAG5380525.1"/>
    <property type="molecule type" value="Genomic_DNA"/>
</dbReference>
<gene>
    <name evidence="2" type="primary">A07p041470.1_BraROA</name>
    <name evidence="2" type="ORF">IGI04_028367</name>
</gene>
<evidence type="ECO:0000313" key="2">
    <source>
        <dbReference type="EMBL" id="KAG5380525.1"/>
    </source>
</evidence>
<dbReference type="InterPro" id="IPR036047">
    <property type="entry name" value="F-box-like_dom_sf"/>
</dbReference>
<name>A0ABQ7L411_BRACM</name>
<dbReference type="PROSITE" id="PS50181">
    <property type="entry name" value="FBOX"/>
    <property type="match status" value="1"/>
</dbReference>
<dbReference type="PANTHER" id="PTHR33784">
    <property type="entry name" value="OS05G0482100 PROTEIN"/>
    <property type="match status" value="1"/>
</dbReference>
<dbReference type="PANTHER" id="PTHR33784:SF10">
    <property type="entry name" value="F-BOX PROTEIN"/>
    <property type="match status" value="1"/>
</dbReference>
<dbReference type="InterPro" id="IPR011990">
    <property type="entry name" value="TPR-like_helical_dom_sf"/>
</dbReference>
<proteinExistence type="predicted"/>
<comment type="caution">
    <text evidence="2">The sequence shown here is derived from an EMBL/GenBank/DDBJ whole genome shotgun (WGS) entry which is preliminary data.</text>
</comment>
<evidence type="ECO:0000259" key="1">
    <source>
        <dbReference type="PROSITE" id="PS50181"/>
    </source>
</evidence>
<accession>A0ABQ7L411</accession>
<dbReference type="SUPFAM" id="SSF81383">
    <property type="entry name" value="F-box domain"/>
    <property type="match status" value="1"/>
</dbReference>
<dbReference type="InterPro" id="IPR032675">
    <property type="entry name" value="LRR_dom_sf"/>
</dbReference>
<organism evidence="2 3">
    <name type="scientific">Brassica rapa subsp. trilocularis</name>
    <dbReference type="NCBI Taxonomy" id="1813537"/>
    <lineage>
        <taxon>Eukaryota</taxon>
        <taxon>Viridiplantae</taxon>
        <taxon>Streptophyta</taxon>
        <taxon>Embryophyta</taxon>
        <taxon>Tracheophyta</taxon>
        <taxon>Spermatophyta</taxon>
        <taxon>Magnoliopsida</taxon>
        <taxon>eudicotyledons</taxon>
        <taxon>Gunneridae</taxon>
        <taxon>Pentapetalae</taxon>
        <taxon>rosids</taxon>
        <taxon>malvids</taxon>
        <taxon>Brassicales</taxon>
        <taxon>Brassicaceae</taxon>
        <taxon>Brassiceae</taxon>
        <taxon>Brassica</taxon>
    </lineage>
</organism>
<dbReference type="Proteomes" id="UP000823674">
    <property type="component" value="Chromosome A07"/>
</dbReference>
<dbReference type="InterPro" id="IPR057136">
    <property type="entry name" value="At2g35280_TPR_dom"/>
</dbReference>
<dbReference type="Pfam" id="PF00646">
    <property type="entry name" value="F-box"/>
    <property type="match status" value="1"/>
</dbReference>
<reference evidence="2 3" key="1">
    <citation type="submission" date="2021-03" db="EMBL/GenBank/DDBJ databases">
        <authorList>
            <person name="King G.J."/>
            <person name="Bancroft I."/>
            <person name="Baten A."/>
            <person name="Bloomfield J."/>
            <person name="Borpatragohain P."/>
            <person name="He Z."/>
            <person name="Irish N."/>
            <person name="Irwin J."/>
            <person name="Liu K."/>
            <person name="Mauleon R.P."/>
            <person name="Moore J."/>
            <person name="Morris R."/>
            <person name="Ostergaard L."/>
            <person name="Wang B."/>
            <person name="Wells R."/>
        </authorList>
    </citation>
    <scope>NUCLEOTIDE SEQUENCE [LARGE SCALE GENOMIC DNA]</scope>
    <source>
        <strain evidence="2">R-o-18</strain>
        <tissue evidence="2">Leaf</tissue>
    </source>
</reference>
<dbReference type="InterPro" id="IPR001810">
    <property type="entry name" value="F-box_dom"/>
</dbReference>
<feature type="domain" description="F-box" evidence="1">
    <location>
        <begin position="55"/>
        <end position="104"/>
    </location>
</feature>
<keyword evidence="3" id="KW-1185">Reference proteome</keyword>
<dbReference type="InterPro" id="IPR040338">
    <property type="entry name" value="At1g67623-like"/>
</dbReference>
<evidence type="ECO:0000313" key="3">
    <source>
        <dbReference type="Proteomes" id="UP000823674"/>
    </source>
</evidence>
<protein>
    <recommendedName>
        <fullName evidence="1">F-box domain-containing protein</fullName>
    </recommendedName>
</protein>
<dbReference type="Gene3D" id="3.80.10.10">
    <property type="entry name" value="Ribonuclease Inhibitor"/>
    <property type="match status" value="1"/>
</dbReference>
<dbReference type="Pfam" id="PF23310">
    <property type="entry name" value="TPR_27"/>
    <property type="match status" value="1"/>
</dbReference>
<dbReference type="SUPFAM" id="SSF52047">
    <property type="entry name" value="RNI-like"/>
    <property type="match status" value="1"/>
</dbReference>
<dbReference type="SUPFAM" id="SSF81901">
    <property type="entry name" value="HCP-like"/>
    <property type="match status" value="1"/>
</dbReference>
<dbReference type="Gene3D" id="1.25.40.10">
    <property type="entry name" value="Tetratricopeptide repeat domain"/>
    <property type="match status" value="1"/>
</dbReference>
<sequence length="641" mass="74062">MENTWCVIQKPVEWKLEHKICNNVTKIETGKRSLGNMRSSSLHASCLFKNSNKRRVSLDSLPDDLLVEISSRTAASSLSAVRNLRLVSKTFKRTCDEKYVISRLSLHELTLLTWYHYQDPELEREVRTEHERKVLNKKKELERKVRTERLSNFYKRCRRNGNPEALYRKGIINYFRRNHKHKGLKLLSQAAKKGNKEATYVYGLILICGGGGGRDIYEEGPVLHGGETKQEGFKILSSLIKPLMSKTLEELVDMRDKIGGSIRWLGTPVMKELKRAYVPDKCGCDGRTNSFITYNCAWHRYGEDNDMNASSACEICLWDHEMETPNSLEKNSRWENMEKNILAKIFGMLDVVDIIKGTSRVCVSWFLASHNKSLWKTIDLSNLKSIISKISAKADHLSNDEEHQYELRNILAEITKFNSSVTTNLVFDNCYYIQDEELAIIAQRMPNVKKLSLPLYRNLNKNSLMFTFSQWKNLQTLVITQPGLPIRNANFRAIGENCKNLTSLKLIRLLDNDLAYQIVSYFSNLESLSFRGAALYIDALLSLVTDHQNLRNLNLSHCLYIDCKGFANVYYNNYIKASGLETENIVQTATQKLDTFIVCSNLCETCNELRGRMRGRWDFHCNYCMLSMEQWKTDEIKELEF</sequence>